<comment type="caution">
    <text evidence="1">The sequence shown here is derived from an EMBL/GenBank/DDBJ whole genome shotgun (WGS) entry which is preliminary data.</text>
</comment>
<sequence length="80" mass="9145">MEKYGTQEGEAFRIKAYGLQELGMLYFPNSTPRAASSQLKKWINNNGKLLARMMEAGYYNGQKILTPKQVRIIVEHLDPP</sequence>
<evidence type="ECO:0000313" key="2">
    <source>
        <dbReference type="Proteomes" id="UP000698924"/>
    </source>
</evidence>
<name>A0AA41D9H2_9BACT</name>
<dbReference type="RefSeq" id="WP_204971004.1">
    <property type="nucleotide sequence ID" value="NZ_JAAZTS010000002.1"/>
</dbReference>
<dbReference type="InterPro" id="IPR025342">
    <property type="entry name" value="DUF4248"/>
</dbReference>
<dbReference type="AlphaFoldDB" id="A0AA41D9H2"/>
<accession>A0AA41D9H2</accession>
<dbReference type="Proteomes" id="UP000698924">
    <property type="component" value="Unassembled WGS sequence"/>
</dbReference>
<reference evidence="1 2" key="1">
    <citation type="journal article" date="2021" name="Sci. Rep.">
        <title>The distribution of antibiotic resistance genes in chicken gut microbiota commensals.</title>
        <authorList>
            <person name="Juricova H."/>
            <person name="Matiasovicova J."/>
            <person name="Kubasova T."/>
            <person name="Cejkova D."/>
            <person name="Rychlik I."/>
        </authorList>
    </citation>
    <scope>NUCLEOTIDE SEQUENCE [LARGE SCALE GENOMIC DNA]</scope>
    <source>
        <strain evidence="1 2">An421</strain>
    </source>
</reference>
<dbReference type="Pfam" id="PF14053">
    <property type="entry name" value="DUF4248"/>
    <property type="match status" value="1"/>
</dbReference>
<proteinExistence type="predicted"/>
<evidence type="ECO:0000313" key="1">
    <source>
        <dbReference type="EMBL" id="MBM6856517.1"/>
    </source>
</evidence>
<dbReference type="EMBL" id="JACJMO010000002">
    <property type="protein sequence ID" value="MBM6856517.1"/>
    <property type="molecule type" value="Genomic_DNA"/>
</dbReference>
<organism evidence="1 2">
    <name type="scientific">Caecibacteroides pullorum</name>
    <dbReference type="NCBI Taxonomy" id="2725562"/>
    <lineage>
        <taxon>Bacteria</taxon>
        <taxon>Pseudomonadati</taxon>
        <taxon>Bacteroidota</taxon>
        <taxon>Bacteroidia</taxon>
        <taxon>Bacteroidales</taxon>
        <taxon>Bacteroidaceae</taxon>
        <taxon>Caecibacteroides</taxon>
    </lineage>
</organism>
<gene>
    <name evidence="1" type="ORF">H6D15_02675</name>
</gene>
<keyword evidence="2" id="KW-1185">Reference proteome</keyword>
<protein>
    <submittedName>
        <fullName evidence="1">DUF4248 domain-containing protein</fullName>
    </submittedName>
</protein>